<name>A0ABQ2T0T0_STRBA</name>
<sequence>MFLFGTHRSPAQRLRLFADRGLGAGNFFWHAWKVASDRDRPLLFHPDVTSPSWPEEKLEGLSLNDIRVAAIRYANWYRGQGVTAGSHVGVITGHGLFGLIHHIALTGLGAAAVHCNPRMEPATAAEYFLRTKSQLVVGDTVLLDACAEAWAAAGTRDTPRLQDIHVLDTTARFPARPLPRFPHRHSADDLVMISHSSGTTGRPKAPVFHHGSFFVGKRERLWTFPSLRSDRLLTALPHSHSAGISYLSMAILLGIPTLILDNADGEKVVRAINAFHPSTVLGFPLTLAEIDPDRIRPEAAQHIRLWNGMGDASHERHVRPLVALGSRGRGAKRTAGSVYLDGLGSSEMGMVLFKQAYTAQTSRYGRLIGTPARVVRGAAVLDASGREAPAGQAGRLGVRTPSVTPGYWDDPRLNEESLVDGYFLTGDIVRRDTEGRWYHLDRTPDVIKTADGEVYSLPLEEVVLLTTGALDAAVVAVDGPGPSDASVPVAVVYHADDVERVPADVLRVCNEALDRAGLARLHALVLAAGRDELPVGVTGKVLKRRLREKHRRLLHEPPTGAVAVAAPDGSAHTG</sequence>
<dbReference type="PROSITE" id="PS00455">
    <property type="entry name" value="AMP_BINDING"/>
    <property type="match status" value="1"/>
</dbReference>
<dbReference type="InterPro" id="IPR020845">
    <property type="entry name" value="AMP-binding_CS"/>
</dbReference>
<dbReference type="InterPro" id="IPR045851">
    <property type="entry name" value="AMP-bd_C_sf"/>
</dbReference>
<reference evidence="3" key="1">
    <citation type="journal article" date="2019" name="Int. J. Syst. Evol. Microbiol.">
        <title>The Global Catalogue of Microorganisms (GCM) 10K type strain sequencing project: providing services to taxonomists for standard genome sequencing and annotation.</title>
        <authorList>
            <consortium name="The Broad Institute Genomics Platform"/>
            <consortium name="The Broad Institute Genome Sequencing Center for Infectious Disease"/>
            <person name="Wu L."/>
            <person name="Ma J."/>
        </authorList>
    </citation>
    <scope>NUCLEOTIDE SEQUENCE [LARGE SCALE GENOMIC DNA]</scope>
    <source>
        <strain evidence="3">JCM 4350</strain>
    </source>
</reference>
<dbReference type="EMBL" id="BMSZ01000004">
    <property type="protein sequence ID" value="GGS44460.1"/>
    <property type="molecule type" value="Genomic_DNA"/>
</dbReference>
<dbReference type="CDD" id="cd04433">
    <property type="entry name" value="AFD_class_I"/>
    <property type="match status" value="1"/>
</dbReference>
<evidence type="ECO:0000313" key="3">
    <source>
        <dbReference type="Proteomes" id="UP000659767"/>
    </source>
</evidence>
<accession>A0ABQ2T0T0</accession>
<comment type="caution">
    <text evidence="2">The sequence shown here is derived from an EMBL/GenBank/DDBJ whole genome shotgun (WGS) entry which is preliminary data.</text>
</comment>
<dbReference type="InterPro" id="IPR000873">
    <property type="entry name" value="AMP-dep_synth/lig_dom"/>
</dbReference>
<dbReference type="InterPro" id="IPR042099">
    <property type="entry name" value="ANL_N_sf"/>
</dbReference>
<feature type="domain" description="AMP-dependent synthetase/ligase" evidence="1">
    <location>
        <begin position="61"/>
        <end position="408"/>
    </location>
</feature>
<dbReference type="Gene3D" id="3.30.300.30">
    <property type="match status" value="1"/>
</dbReference>
<dbReference type="Gene3D" id="3.40.50.12780">
    <property type="entry name" value="N-terminal domain of ligase-like"/>
    <property type="match status" value="1"/>
</dbReference>
<dbReference type="Pfam" id="PF00501">
    <property type="entry name" value="AMP-binding"/>
    <property type="match status" value="1"/>
</dbReference>
<dbReference type="RefSeq" id="WP_069738592.1">
    <property type="nucleotide sequence ID" value="NZ_BMSZ01000004.1"/>
</dbReference>
<dbReference type="Proteomes" id="UP000659767">
    <property type="component" value="Unassembled WGS sequence"/>
</dbReference>
<evidence type="ECO:0000259" key="1">
    <source>
        <dbReference type="Pfam" id="PF00501"/>
    </source>
</evidence>
<proteinExistence type="predicted"/>
<protein>
    <submittedName>
        <fullName evidence="2">Malonyl-CoA synthetase</fullName>
    </submittedName>
</protein>
<organism evidence="2 3">
    <name type="scientific">Streptomyces badius</name>
    <dbReference type="NCBI Taxonomy" id="1941"/>
    <lineage>
        <taxon>Bacteria</taxon>
        <taxon>Bacillati</taxon>
        <taxon>Actinomycetota</taxon>
        <taxon>Actinomycetes</taxon>
        <taxon>Kitasatosporales</taxon>
        <taxon>Streptomycetaceae</taxon>
        <taxon>Streptomyces</taxon>
    </lineage>
</organism>
<keyword evidence="3" id="KW-1185">Reference proteome</keyword>
<evidence type="ECO:0000313" key="2">
    <source>
        <dbReference type="EMBL" id="GGS44460.1"/>
    </source>
</evidence>
<gene>
    <name evidence="2" type="ORF">GCM10010253_18200</name>
</gene>
<dbReference type="PANTHER" id="PTHR24096">
    <property type="entry name" value="LONG-CHAIN-FATTY-ACID--COA LIGASE"/>
    <property type="match status" value="1"/>
</dbReference>
<dbReference type="SUPFAM" id="SSF56801">
    <property type="entry name" value="Acetyl-CoA synthetase-like"/>
    <property type="match status" value="1"/>
</dbReference>